<reference evidence="2 3" key="1">
    <citation type="submission" date="2016-07" db="EMBL/GenBank/DDBJ databases">
        <title>Genome of Pelobium manganitolerans.</title>
        <authorList>
            <person name="Wu S."/>
            <person name="Wang G."/>
        </authorList>
    </citation>
    <scope>NUCLEOTIDE SEQUENCE [LARGE SCALE GENOMIC DNA]</scope>
    <source>
        <strain evidence="2 3">YS-25</strain>
    </source>
</reference>
<protein>
    <recommendedName>
        <fullName evidence="4">Helix-hairpin-helix domain-containing protein</fullName>
    </recommendedName>
</protein>
<name>A0A419S3V1_9SPHI</name>
<feature type="chain" id="PRO_5019108740" description="Helix-hairpin-helix domain-containing protein" evidence="1">
    <location>
        <begin position="22"/>
        <end position="681"/>
    </location>
</feature>
<evidence type="ECO:0000313" key="3">
    <source>
        <dbReference type="Proteomes" id="UP000283433"/>
    </source>
</evidence>
<sequence>MNFKTVSVLFLIFFAISKLCAQDNDPIIEEIVENVVANQTEDYDYTELTERLNYYRKHPINLNKTSKGQLQELIFLNPLQINAFFDHIATNGLLISDLELQSIDGFDLQTIKTLLHFAHINTPSGFENFSFKRLFADGTHDLLIRYSRYLETQKGFTIPADAGKSRYLGTPDRVLTRYRFNFSNNIQFSLNIDKDAGEQFWNKQHGPDFVSGSLYIRDYKNFKKIAVGDYALQFGQGLTLWSGLGFGKGADVFAVAKQDLGLRTYTSSNEYSFFRGLAAQYHFWRFDFTPFVSYNKLDAGTDLNPITNAEDISSLLETGLHRTATELKNRRRVSQLVYGGNLAYNNRKLSLGLTAYQSYYSEDFAPGSSLYNQFDFSGKQLANVGFNYSYTLRNTYFFGEVAHSLGYGLAYINGIISSLSPNVAAVFFHRNYQKNYYSFYNQGIGESSTAVNEKGFYAGLQIKPNKKFAVDFYTDLFKFPWLKFGVDAPSSGYDLLAQFNYMPNKTTRFTLRYKHQNKQKNLASAGFTNTIGSENKSNYRAEVQYQISKAIALRNRIEMVQYQLEQSTGKYGFLIYQDVAYSPLSSKWSGNMRLSLFDTDGFDARIYAYESDVLYGFSIPGFQNQGLRFYGNLRCQLKRGVDIWLKYSFTQYADAETVGSGLDEIAGDSRSEGKVQLRFQF</sequence>
<dbReference type="RefSeq" id="WP_120182335.1">
    <property type="nucleotide sequence ID" value="NZ_MBTA01000026.1"/>
</dbReference>
<organism evidence="2 3">
    <name type="scientific">Pelobium manganitolerans</name>
    <dbReference type="NCBI Taxonomy" id="1842495"/>
    <lineage>
        <taxon>Bacteria</taxon>
        <taxon>Pseudomonadati</taxon>
        <taxon>Bacteroidota</taxon>
        <taxon>Sphingobacteriia</taxon>
        <taxon>Sphingobacteriales</taxon>
        <taxon>Sphingobacteriaceae</taxon>
        <taxon>Pelobium</taxon>
    </lineage>
</organism>
<accession>A0A419S3V1</accession>
<keyword evidence="3" id="KW-1185">Reference proteome</keyword>
<feature type="signal peptide" evidence="1">
    <location>
        <begin position="1"/>
        <end position="21"/>
    </location>
</feature>
<proteinExistence type="predicted"/>
<keyword evidence="1" id="KW-0732">Signal</keyword>
<evidence type="ECO:0000313" key="2">
    <source>
        <dbReference type="EMBL" id="RKD14334.1"/>
    </source>
</evidence>
<evidence type="ECO:0008006" key="4">
    <source>
        <dbReference type="Google" id="ProtNLM"/>
    </source>
</evidence>
<dbReference type="AlphaFoldDB" id="A0A419S3V1"/>
<dbReference type="Proteomes" id="UP000283433">
    <property type="component" value="Unassembled WGS sequence"/>
</dbReference>
<dbReference type="EMBL" id="MBTA01000026">
    <property type="protein sequence ID" value="RKD14334.1"/>
    <property type="molecule type" value="Genomic_DNA"/>
</dbReference>
<gene>
    <name evidence="2" type="ORF">BCY91_07560</name>
</gene>
<dbReference type="OrthoDB" id="9766750at2"/>
<comment type="caution">
    <text evidence="2">The sequence shown here is derived from an EMBL/GenBank/DDBJ whole genome shotgun (WGS) entry which is preliminary data.</text>
</comment>
<evidence type="ECO:0000256" key="1">
    <source>
        <dbReference type="SAM" id="SignalP"/>
    </source>
</evidence>